<dbReference type="AlphaFoldDB" id="G9A009"/>
<comment type="subcellular location">
    <subcellularLocation>
        <location evidence="1">Membrane</location>
    </subcellularLocation>
</comment>
<keyword evidence="3 6" id="KW-0812">Transmembrane</keyword>
<dbReference type="HOGENOM" id="CLU_103433_1_0_1"/>
<keyword evidence="8" id="KW-1185">Reference proteome</keyword>
<dbReference type="Proteomes" id="UP000005627">
    <property type="component" value="Chromosome 8"/>
</dbReference>
<dbReference type="eggNOG" id="ENOG502S4F4">
    <property type="taxonomic scope" value="Eukaryota"/>
</dbReference>
<reference evidence="7 8" key="1">
    <citation type="journal article" date="2011" name="Proc. Natl. Acad. Sci. U.S.A.">
        <title>Evolutionary erosion of yeast sex chromosomes by mating-type switching accidents.</title>
        <authorList>
            <person name="Gordon J.L."/>
            <person name="Armisen D."/>
            <person name="Proux-Wera E."/>
            <person name="Oheigeartaigh S.S."/>
            <person name="Byrne K.P."/>
            <person name="Wolfe K.H."/>
        </authorList>
    </citation>
    <scope>NUCLEOTIDE SEQUENCE [LARGE SCALE GENOMIC DNA]</scope>
    <source>
        <strain evidence="8">ATCC 10662 / CBS 1146 / NBRC 0425 / NCYC 2629 / NRRL Y-866</strain>
    </source>
</reference>
<keyword evidence="4 6" id="KW-1133">Transmembrane helix</keyword>
<dbReference type="GeneID" id="11501446"/>
<organism evidence="7 8">
    <name type="scientific">Torulaspora delbrueckii</name>
    <name type="common">Yeast</name>
    <name type="synonym">Candida colliculosa</name>
    <dbReference type="NCBI Taxonomy" id="4950"/>
    <lineage>
        <taxon>Eukaryota</taxon>
        <taxon>Fungi</taxon>
        <taxon>Dikarya</taxon>
        <taxon>Ascomycota</taxon>
        <taxon>Saccharomycotina</taxon>
        <taxon>Saccharomycetes</taxon>
        <taxon>Saccharomycetales</taxon>
        <taxon>Saccharomycetaceae</taxon>
        <taxon>Torulaspora</taxon>
    </lineage>
</organism>
<protein>
    <recommendedName>
        <fullName evidence="9">FUN14 domain-containing protein</fullName>
    </recommendedName>
</protein>
<evidence type="ECO:0000256" key="5">
    <source>
        <dbReference type="ARBA" id="ARBA00023136"/>
    </source>
</evidence>
<evidence type="ECO:0000256" key="1">
    <source>
        <dbReference type="ARBA" id="ARBA00004370"/>
    </source>
</evidence>
<evidence type="ECO:0000313" key="8">
    <source>
        <dbReference type="Proteomes" id="UP000005627"/>
    </source>
</evidence>
<evidence type="ECO:0000313" key="7">
    <source>
        <dbReference type="EMBL" id="CCE94203.1"/>
    </source>
</evidence>
<dbReference type="InterPro" id="IPR007014">
    <property type="entry name" value="FUN14"/>
</dbReference>
<evidence type="ECO:0000256" key="4">
    <source>
        <dbReference type="ARBA" id="ARBA00022989"/>
    </source>
</evidence>
<evidence type="ECO:0000256" key="6">
    <source>
        <dbReference type="SAM" id="Phobius"/>
    </source>
</evidence>
<proteinExistence type="inferred from homology"/>
<dbReference type="EMBL" id="HE616749">
    <property type="protein sequence ID" value="CCE94203.1"/>
    <property type="molecule type" value="Genomic_DNA"/>
</dbReference>
<evidence type="ECO:0008006" key="9">
    <source>
        <dbReference type="Google" id="ProtNLM"/>
    </source>
</evidence>
<accession>G9A009</accession>
<dbReference type="GO" id="GO:0016020">
    <property type="term" value="C:membrane"/>
    <property type="evidence" value="ECO:0007669"/>
    <property type="project" value="UniProtKB-SubCell"/>
</dbReference>
<keyword evidence="5 6" id="KW-0472">Membrane</keyword>
<dbReference type="InParanoid" id="G9A009"/>
<dbReference type="FunCoup" id="G9A009">
    <property type="interactions" value="52"/>
</dbReference>
<feature type="transmembrane region" description="Helical" evidence="6">
    <location>
        <begin position="104"/>
        <end position="123"/>
    </location>
</feature>
<dbReference type="KEGG" id="tdl:TDEL_0H03440"/>
<evidence type="ECO:0000256" key="3">
    <source>
        <dbReference type="ARBA" id="ARBA00022692"/>
    </source>
</evidence>
<dbReference type="OrthoDB" id="3990500at2759"/>
<name>G9A009_TORDE</name>
<dbReference type="STRING" id="1076872.G9A009"/>
<dbReference type="Pfam" id="PF04930">
    <property type="entry name" value="FUN14"/>
    <property type="match status" value="1"/>
</dbReference>
<sequence>MRAFTTQGILFNTAKNTIRRGLASTSTASFNGRLFAPKLATRVAGLTMATSVGIAAPWVFNLHNTIYNDAVVDAHRNPGAAAASLAQGNVREPIKRKSRFNGKLDYRQLCIGSIMGLILGVVVGKVSTLLVYITAAGFLGLQWLQNRGIVDKNATQSLFARYIIKSGRETLDLNTLIWERPSFKLSFLLTFVLAAANI</sequence>
<comment type="similarity">
    <text evidence="2">Belongs to the FUN14 family.</text>
</comment>
<gene>
    <name evidence="7" type="primary">TDEL0H03440</name>
    <name evidence="7" type="ORF">TDEL_0H03440</name>
</gene>
<evidence type="ECO:0000256" key="2">
    <source>
        <dbReference type="ARBA" id="ARBA00009160"/>
    </source>
</evidence>
<dbReference type="RefSeq" id="XP_003683414.1">
    <property type="nucleotide sequence ID" value="XM_003683366.1"/>
</dbReference>